<comment type="caution">
    <text evidence="1">The sequence shown here is derived from an EMBL/GenBank/DDBJ whole genome shotgun (WGS) entry which is preliminary data.</text>
</comment>
<gene>
    <name evidence="1" type="ORF">FA95DRAFT_1373954</name>
</gene>
<evidence type="ECO:0000313" key="1">
    <source>
        <dbReference type="EMBL" id="KAI0046399.1"/>
    </source>
</evidence>
<proteinExistence type="predicted"/>
<dbReference type="Proteomes" id="UP000814033">
    <property type="component" value="Unassembled WGS sequence"/>
</dbReference>
<keyword evidence="2" id="KW-1185">Reference proteome</keyword>
<sequence>MKSVRGVQQTHAAHGSLKLHAKRVSRVTGSETAASRSKGKAREQPQSIPSIRISPPHRPLRVKRKSAIIEVQETTVKKAKAFAPPSTSADTSLPGHQNVVKRLPPKHSAIPVRAGRARSVESFSGARFAPSDGAGPTMPTIPTRGRSGALVGPAPLSVAASPGAASLAPGVTSPRRRSPSPRSDRLSPSSPSVSAEKTTGRRVPGAGGAKLARGAAPIEPAHMSRRRRELIEAKLRDLAVALPLMHAEAKMWLRMWEAVSEQLGEPEVEVVESAGLRWPAHLL</sequence>
<reference evidence="1" key="2">
    <citation type="journal article" date="2022" name="New Phytol.">
        <title>Evolutionary transition to the ectomycorrhizal habit in the genomes of a hyperdiverse lineage of mushroom-forming fungi.</title>
        <authorList>
            <person name="Looney B."/>
            <person name="Miyauchi S."/>
            <person name="Morin E."/>
            <person name="Drula E."/>
            <person name="Courty P.E."/>
            <person name="Kohler A."/>
            <person name="Kuo A."/>
            <person name="LaButti K."/>
            <person name="Pangilinan J."/>
            <person name="Lipzen A."/>
            <person name="Riley R."/>
            <person name="Andreopoulos W."/>
            <person name="He G."/>
            <person name="Johnson J."/>
            <person name="Nolan M."/>
            <person name="Tritt A."/>
            <person name="Barry K.W."/>
            <person name="Grigoriev I.V."/>
            <person name="Nagy L.G."/>
            <person name="Hibbett D."/>
            <person name="Henrissat B."/>
            <person name="Matheny P.B."/>
            <person name="Labbe J."/>
            <person name="Martin F.M."/>
        </authorList>
    </citation>
    <scope>NUCLEOTIDE SEQUENCE</scope>
    <source>
        <strain evidence="1">FP105234-sp</strain>
    </source>
</reference>
<protein>
    <submittedName>
        <fullName evidence="1">Uncharacterized protein</fullName>
    </submittedName>
</protein>
<reference evidence="1" key="1">
    <citation type="submission" date="2021-02" db="EMBL/GenBank/DDBJ databases">
        <authorList>
            <consortium name="DOE Joint Genome Institute"/>
            <person name="Ahrendt S."/>
            <person name="Looney B.P."/>
            <person name="Miyauchi S."/>
            <person name="Morin E."/>
            <person name="Drula E."/>
            <person name="Courty P.E."/>
            <person name="Chicoki N."/>
            <person name="Fauchery L."/>
            <person name="Kohler A."/>
            <person name="Kuo A."/>
            <person name="Labutti K."/>
            <person name="Pangilinan J."/>
            <person name="Lipzen A."/>
            <person name="Riley R."/>
            <person name="Andreopoulos W."/>
            <person name="He G."/>
            <person name="Johnson J."/>
            <person name="Barry K.W."/>
            <person name="Grigoriev I.V."/>
            <person name="Nagy L."/>
            <person name="Hibbett D."/>
            <person name="Henrissat B."/>
            <person name="Matheny P.B."/>
            <person name="Labbe J."/>
            <person name="Martin F."/>
        </authorList>
    </citation>
    <scope>NUCLEOTIDE SEQUENCE</scope>
    <source>
        <strain evidence="1">FP105234-sp</strain>
    </source>
</reference>
<name>A0ACB8RQF3_9AGAM</name>
<evidence type="ECO:0000313" key="2">
    <source>
        <dbReference type="Proteomes" id="UP000814033"/>
    </source>
</evidence>
<dbReference type="EMBL" id="MU275926">
    <property type="protein sequence ID" value="KAI0046399.1"/>
    <property type="molecule type" value="Genomic_DNA"/>
</dbReference>
<organism evidence="1 2">
    <name type="scientific">Auriscalpium vulgare</name>
    <dbReference type="NCBI Taxonomy" id="40419"/>
    <lineage>
        <taxon>Eukaryota</taxon>
        <taxon>Fungi</taxon>
        <taxon>Dikarya</taxon>
        <taxon>Basidiomycota</taxon>
        <taxon>Agaricomycotina</taxon>
        <taxon>Agaricomycetes</taxon>
        <taxon>Russulales</taxon>
        <taxon>Auriscalpiaceae</taxon>
        <taxon>Auriscalpium</taxon>
    </lineage>
</organism>
<accession>A0ACB8RQF3</accession>